<dbReference type="InterPro" id="IPR002999">
    <property type="entry name" value="Tudor"/>
</dbReference>
<proteinExistence type="predicted"/>
<dbReference type="GO" id="GO:0003676">
    <property type="term" value="F:nucleic acid binding"/>
    <property type="evidence" value="ECO:0007669"/>
    <property type="project" value="InterPro"/>
</dbReference>
<feature type="region of interest" description="Disordered" evidence="3">
    <location>
        <begin position="583"/>
        <end position="664"/>
    </location>
</feature>
<feature type="domain" description="Tudor" evidence="5">
    <location>
        <begin position="748"/>
        <end position="806"/>
    </location>
</feature>
<feature type="compositionally biased region" description="Polar residues" evidence="3">
    <location>
        <begin position="417"/>
        <end position="426"/>
    </location>
</feature>
<evidence type="ECO:0000256" key="3">
    <source>
        <dbReference type="SAM" id="MobiDB-lite"/>
    </source>
</evidence>
<dbReference type="GO" id="GO:0008270">
    <property type="term" value="F:zinc ion binding"/>
    <property type="evidence" value="ECO:0007669"/>
    <property type="project" value="UniProtKB-KW"/>
</dbReference>
<organism evidence="6 7">
    <name type="scientific">Ascaris lumbricoides</name>
    <name type="common">Giant roundworm</name>
    <dbReference type="NCBI Taxonomy" id="6252"/>
    <lineage>
        <taxon>Eukaryota</taxon>
        <taxon>Metazoa</taxon>
        <taxon>Ecdysozoa</taxon>
        <taxon>Nematoda</taxon>
        <taxon>Chromadorea</taxon>
        <taxon>Rhabditida</taxon>
        <taxon>Spirurina</taxon>
        <taxon>Ascaridomorpha</taxon>
        <taxon>Ascaridoidea</taxon>
        <taxon>Ascarididae</taxon>
        <taxon>Ascaris</taxon>
    </lineage>
</organism>
<feature type="coiled-coil region" evidence="2">
    <location>
        <begin position="146"/>
        <end position="173"/>
    </location>
</feature>
<dbReference type="SMART" id="SM00343">
    <property type="entry name" value="ZnF_C2HC"/>
    <property type="match status" value="1"/>
</dbReference>
<keyword evidence="1" id="KW-0862">Zinc</keyword>
<dbReference type="InterPro" id="IPR050621">
    <property type="entry name" value="Tudor_domain_containing"/>
</dbReference>
<dbReference type="Pfam" id="PF00098">
    <property type="entry name" value="zf-CCHC"/>
    <property type="match status" value="1"/>
</dbReference>
<feature type="region of interest" description="Disordered" evidence="3">
    <location>
        <begin position="118"/>
        <end position="145"/>
    </location>
</feature>
<evidence type="ECO:0000256" key="1">
    <source>
        <dbReference type="PROSITE-ProRule" id="PRU00047"/>
    </source>
</evidence>
<feature type="region of interest" description="Disordered" evidence="3">
    <location>
        <begin position="413"/>
        <end position="438"/>
    </location>
</feature>
<keyword evidence="2" id="KW-0175">Coiled coil</keyword>
<reference evidence="7" key="1">
    <citation type="submission" date="2017-02" db="UniProtKB">
        <authorList>
            <consortium name="WormBaseParasite"/>
        </authorList>
    </citation>
    <scope>IDENTIFICATION</scope>
</reference>
<accession>A0A0M3I2J7</accession>
<keyword evidence="6" id="KW-1185">Reference proteome</keyword>
<sequence length="872" mass="97876">MAYLIDYDQSVECDISSLFDITEQPPEVRKMPTAAFFFNVKRSMSGRGNVGKTFQVYPPEVRKMPTAAFFFNVKRSMSGRGNVGKTFQMHQGDLCNVYLMAKQNGSYTGTVSFPAPALSRRQFDEEDRQEDQRRMRGEDEEDEASRVDIRKMEAELKERAESLRRERELFELAKRKRTQELSLVTMQLQVANISRKMDIIATSGISNGTLALFEHPILNATLTNAFMQHQQWQQTTSHTVKSVGAQSINQAIINMQQMLLGHQGNVTFGSCSAPTSDGNAMNGQSDAPSGPIVRLPESTCPSSSPSTTAYSRSVMSDVFSGDTEASHLCKKISGRKPLEAFRFVVALFVLLGHQGNVTFGSCSAPTSDGNAMNGQSDAPSGPIVRLPESTCPSSSPSTTAYSRSVMSDVFSGDTRSELCTPSETCSRNPPKRPPRRPLQFVNSRLSDRMESKTPFGTRCSNIIALLDTLYSLCYSNISASYGSYNEHRHGSGDYGEISKQPERKLRWPKKDRDARFIGGSHNSTRNSPREYYSRRGERSRYPRKGNQISCTFCQEEGHFASNCPSNRALHSDRHREDHQWGRINNFSGESHSTSEQDARSEQTFYVSRPRDRDGNLLYTSDESSESEMATEVPSDVESGVVAEDNDNKEKSSNGPTSDTQLSPAPDEELVPAIIFSAGHLIQALKYEPYFEYVKMNEGQEYIVKRSDEDRANINWPLFFVQVQKEELLDFLEQHLDSLQPKNDLPDERVVLGTLCVSYCMAFEANFRAVITNISGNEVEVLYIDYGNYETVQRNQLKSIDDQPEETRVHPAMAIPCILSGLDDGYMNGGGDLEEEDVLAMKMDVSCDREHFRLKFLNRRPDGVCVVEVVRER</sequence>
<dbReference type="SUPFAM" id="SSF57756">
    <property type="entry name" value="Retrovirus zinc finger-like domains"/>
    <property type="match status" value="1"/>
</dbReference>
<dbReference type="PROSITE" id="PS50304">
    <property type="entry name" value="TUDOR"/>
    <property type="match status" value="1"/>
</dbReference>
<evidence type="ECO:0000256" key="2">
    <source>
        <dbReference type="SAM" id="Coils"/>
    </source>
</evidence>
<dbReference type="SMART" id="SM00333">
    <property type="entry name" value="TUDOR"/>
    <property type="match status" value="1"/>
</dbReference>
<dbReference type="InterPro" id="IPR036875">
    <property type="entry name" value="Znf_CCHC_sf"/>
</dbReference>
<dbReference type="Proteomes" id="UP000036681">
    <property type="component" value="Unplaced"/>
</dbReference>
<dbReference type="AlphaFoldDB" id="A0A0M3I2J7"/>
<dbReference type="Gene3D" id="4.10.60.10">
    <property type="entry name" value="Zinc finger, CCHC-type"/>
    <property type="match status" value="1"/>
</dbReference>
<feature type="compositionally biased region" description="Basic and acidic residues" evidence="3">
    <location>
        <begin position="527"/>
        <end position="540"/>
    </location>
</feature>
<dbReference type="Gene3D" id="2.30.30.140">
    <property type="match status" value="1"/>
</dbReference>
<dbReference type="WBParaSite" id="ALUE_0001073501-mRNA-1">
    <property type="protein sequence ID" value="ALUE_0001073501-mRNA-1"/>
    <property type="gene ID" value="ALUE_0001073501"/>
</dbReference>
<dbReference type="GO" id="GO:0019899">
    <property type="term" value="F:enzyme binding"/>
    <property type="evidence" value="ECO:0007669"/>
    <property type="project" value="UniProtKB-ARBA"/>
</dbReference>
<protein>
    <submittedName>
        <fullName evidence="7">CCHC-type domain-containing protein</fullName>
    </submittedName>
</protein>
<dbReference type="Pfam" id="PF00567">
    <property type="entry name" value="TUDOR"/>
    <property type="match status" value="1"/>
</dbReference>
<dbReference type="PANTHER" id="PTHR22948">
    <property type="entry name" value="TUDOR DOMAIN CONTAINING PROTEIN"/>
    <property type="match status" value="1"/>
</dbReference>
<dbReference type="PROSITE" id="PS50158">
    <property type="entry name" value="ZF_CCHC"/>
    <property type="match status" value="1"/>
</dbReference>
<name>A0A0M3I2J7_ASCLU</name>
<dbReference type="SUPFAM" id="SSF63748">
    <property type="entry name" value="Tudor/PWWP/MBT"/>
    <property type="match status" value="1"/>
</dbReference>
<feature type="compositionally biased region" description="Polar residues" evidence="3">
    <location>
        <begin position="652"/>
        <end position="662"/>
    </location>
</feature>
<dbReference type="InterPro" id="IPR001878">
    <property type="entry name" value="Znf_CCHC"/>
</dbReference>
<feature type="region of interest" description="Disordered" evidence="3">
    <location>
        <begin position="514"/>
        <end position="542"/>
    </location>
</feature>
<dbReference type="CDD" id="cd22249">
    <property type="entry name" value="UDM1_RNF168_RNF169-like"/>
    <property type="match status" value="1"/>
</dbReference>
<evidence type="ECO:0000313" key="7">
    <source>
        <dbReference type="WBParaSite" id="ALUE_0001073501-mRNA-1"/>
    </source>
</evidence>
<keyword evidence="1" id="KW-0863">Zinc-finger</keyword>
<evidence type="ECO:0000313" key="6">
    <source>
        <dbReference type="Proteomes" id="UP000036681"/>
    </source>
</evidence>
<evidence type="ECO:0000259" key="5">
    <source>
        <dbReference type="PROSITE" id="PS50304"/>
    </source>
</evidence>
<keyword evidence="1" id="KW-0479">Metal-binding</keyword>
<evidence type="ECO:0000259" key="4">
    <source>
        <dbReference type="PROSITE" id="PS50158"/>
    </source>
</evidence>
<feature type="domain" description="CCHC-type" evidence="4">
    <location>
        <begin position="550"/>
        <end position="565"/>
    </location>
</feature>